<comment type="caution">
    <text evidence="1">The sequence shown here is derived from an EMBL/GenBank/DDBJ whole genome shotgun (WGS) entry which is preliminary data.</text>
</comment>
<protein>
    <submittedName>
        <fullName evidence="1">Uncharacterized protein</fullName>
    </submittedName>
</protein>
<organism evidence="1">
    <name type="scientific">Streptococcus infantis SK1302</name>
    <dbReference type="NCBI Taxonomy" id="871237"/>
    <lineage>
        <taxon>Bacteria</taxon>
        <taxon>Bacillati</taxon>
        <taxon>Bacillota</taxon>
        <taxon>Bacilli</taxon>
        <taxon>Lactobacillales</taxon>
        <taxon>Streptococcaceae</taxon>
        <taxon>Streptococcus</taxon>
    </lineage>
</organism>
<evidence type="ECO:0000313" key="1">
    <source>
        <dbReference type="EMBL" id="EFO55072.1"/>
    </source>
</evidence>
<dbReference type="EMBL" id="AEDY01000020">
    <property type="protein sequence ID" value="EFO55072.1"/>
    <property type="molecule type" value="Genomic_DNA"/>
</dbReference>
<sequence>MLNNTLTIRDFMNSSNKKWEIQSGENIEDDIVRQIEILNKEDLVDEGVFLKLNNKEIEVFKDKINKEINIEFTKQKYQNAVAANTKISELTVSSAKNPYIFNRELNSLTKTNRIIPFTNKTDSYEKK</sequence>
<accession>A0ABP2J666</accession>
<gene>
    <name evidence="1" type="ORF">SIN_0228</name>
</gene>
<reference evidence="1" key="1">
    <citation type="submission" date="2010-09" db="EMBL/GenBank/DDBJ databases">
        <authorList>
            <person name="Daugherty S.C."/>
            <person name="Kilian M."/>
            <person name="Tettelin H."/>
        </authorList>
    </citation>
    <scope>NUCLEOTIDE SEQUENCE [LARGE SCALE GENOMIC DNA]</scope>
    <source>
        <strain evidence="1">SK1302</strain>
    </source>
</reference>
<proteinExistence type="predicted"/>
<name>A0ABP2J666_9STRE</name>